<evidence type="ECO:0000313" key="4">
    <source>
        <dbReference type="EMBL" id="KAH7133852.1"/>
    </source>
</evidence>
<dbReference type="GO" id="GO:0004672">
    <property type="term" value="F:protein kinase activity"/>
    <property type="evidence" value="ECO:0007669"/>
    <property type="project" value="InterPro"/>
</dbReference>
<dbReference type="InterPro" id="IPR036770">
    <property type="entry name" value="Ankyrin_rpt-contain_sf"/>
</dbReference>
<dbReference type="EMBL" id="JAGMUV010000015">
    <property type="protein sequence ID" value="KAH7133852.1"/>
    <property type="molecule type" value="Genomic_DNA"/>
</dbReference>
<dbReference type="SUPFAM" id="SSF48403">
    <property type="entry name" value="Ankyrin repeat"/>
    <property type="match status" value="2"/>
</dbReference>
<dbReference type="PANTHER" id="PTHR27001:SF931">
    <property type="entry name" value="OS11G0664100 PROTEIN"/>
    <property type="match status" value="1"/>
</dbReference>
<reference evidence="4" key="1">
    <citation type="journal article" date="2021" name="Nat. Commun.">
        <title>Genetic determinants of endophytism in the Arabidopsis root mycobiome.</title>
        <authorList>
            <person name="Mesny F."/>
            <person name="Miyauchi S."/>
            <person name="Thiergart T."/>
            <person name="Pickel B."/>
            <person name="Atanasova L."/>
            <person name="Karlsson M."/>
            <person name="Huettel B."/>
            <person name="Barry K.W."/>
            <person name="Haridas S."/>
            <person name="Chen C."/>
            <person name="Bauer D."/>
            <person name="Andreopoulos W."/>
            <person name="Pangilinan J."/>
            <person name="LaButti K."/>
            <person name="Riley R."/>
            <person name="Lipzen A."/>
            <person name="Clum A."/>
            <person name="Drula E."/>
            <person name="Henrissat B."/>
            <person name="Kohler A."/>
            <person name="Grigoriev I.V."/>
            <person name="Martin F.M."/>
            <person name="Hacquard S."/>
        </authorList>
    </citation>
    <scope>NUCLEOTIDE SEQUENCE</scope>
    <source>
        <strain evidence="4">MPI-CAGE-AT-0147</strain>
    </source>
</reference>
<evidence type="ECO:0000256" key="1">
    <source>
        <dbReference type="ARBA" id="ARBA00022741"/>
    </source>
</evidence>
<dbReference type="InterPro" id="IPR000719">
    <property type="entry name" value="Prot_kinase_dom"/>
</dbReference>
<dbReference type="InterPro" id="IPR008271">
    <property type="entry name" value="Ser/Thr_kinase_AS"/>
</dbReference>
<accession>A0A9P9EAJ6</accession>
<proteinExistence type="predicted"/>
<name>A0A9P9EAJ6_9HYPO</name>
<dbReference type="PANTHER" id="PTHR27001">
    <property type="entry name" value="OS01G0253100 PROTEIN"/>
    <property type="match status" value="1"/>
</dbReference>
<dbReference type="PROSITE" id="PS00108">
    <property type="entry name" value="PROTEIN_KINASE_ST"/>
    <property type="match status" value="1"/>
</dbReference>
<dbReference type="GO" id="GO:0005524">
    <property type="term" value="F:ATP binding"/>
    <property type="evidence" value="ECO:0007669"/>
    <property type="project" value="UniProtKB-KW"/>
</dbReference>
<keyword evidence="5" id="KW-1185">Reference proteome</keyword>
<dbReference type="OrthoDB" id="4062651at2759"/>
<dbReference type="Pfam" id="PF00069">
    <property type="entry name" value="Pkinase"/>
    <property type="match status" value="1"/>
</dbReference>
<feature type="domain" description="Protein kinase" evidence="3">
    <location>
        <begin position="74"/>
        <end position="404"/>
    </location>
</feature>
<dbReference type="GO" id="GO:0005886">
    <property type="term" value="C:plasma membrane"/>
    <property type="evidence" value="ECO:0007669"/>
    <property type="project" value="TreeGrafter"/>
</dbReference>
<dbReference type="Proteomes" id="UP000738349">
    <property type="component" value="Unassembled WGS sequence"/>
</dbReference>
<dbReference type="InterPro" id="IPR002110">
    <property type="entry name" value="Ankyrin_rpt"/>
</dbReference>
<sequence>MDLDSEIIRDDYSQIFWQPSEITSTGNTKSIVDQAKEQLQTENKFPTFLAHVFSLEKNLRLTETVFIDEYISAFNDRSFVGRGATFSVERAVAIPNPQTISSAPEQIRQRRVVALKTVRIESKFSGQPKTGWRHVLLEIRTLLHATLRYHPNIARLLGLCWGSNGASTDVYPQLVVEMAEHGTLEDLQSRSERLPFAIKQKLLYDAGKGLSIIHACNIIHGDIKRKNVLIFTNDSPNPKHGPFTAKLADFGGAVVGSAKDDSYRLICKQQEYAAPEANELVTAKGAKLCDVYSFGLLICETFVDGNLSSIHPDFARRLSRRDLHQDSMSSPATLSELKASGKVLDKAITLGREYFLEHKLDAGCDHLIHFVLHQTLQKNPADRSLVKAQVALRGTPISEVGSFLSTVKDMNQKWEAVQKSHPPGKHGISVDGVGLILGAMGGTYDPQNNTPGFRPEVIAPESPDFVFEPEKLKKILSWYQQQHIKTELRTMSDAGDTGSDVELKKEIASYFLFRCHIAEFGTRLDPQEACGALRRAAFNAIYVGEDGDSIDGFEHLAASCVWRVSQALGRTPPVLLEVLDLIFIWVTLRGGWQGSQDLEDASPLLSEEQRAKVNDAYLNARHVVRTFGGAPGSLAFLHRYLDKDFDTYNVEDLQQQLKEELGSAYLGSLKVSPSTANGQGSTADEIQHNAFDQIFVNQRGHGVLHLAAARGHKEGIQYIADTFKLDIDLPNQDCEEAPLICACRNGHYEAAISLLTCGANPMGHPLGQETPLHWLHVFEEESMRPMAQALLEAGAEIDAISGEMRADVRKAHSDWEGIMSIPTTPLGRCVLFQNIHAARMLFELGADPEYEANGVSPIQLSAVLALPKFLRLFLSRGGQSNLTLFNGFEDLTLLTMAHGTTLSLDTLSLHSRLLRNGPRYRSDVEEIFNIFHEQRTFSKIPRPLTGQVGDALCMEIRLGNHDIVEILLQMGHDPCGSLNQRPMREAILVNDEAIFRMLRNHGGQIENYPESPSTLLHNLATRPPSSPPGIAIANELISAGVSVLDHPPGTRPPVVEAILREYYDLANLLIQHGAQIGCPYQLGLGYPRISIFKELVEQRTQMSLSALRALLGVSESPGSQGATLIHDEKFDFIVDNIGDPVEQRTILHVLSSSMPARNSVIESEVYGSQVQCILSENSPFALKDCLDFQHSKFSTALCLSVLLQNSYLVGRLLLKGADPSIGADLTRLGEFLAARTLRFSFRDGSPIQLALGYYEASVRAFESDGPITNSDLEDMQAVVEKLESIPDYPESAIKQLQELTRRRTLQEKTLSVVQGLSQLLPTPQQRPVDLSSMDEQKVPDLEEAKIDMFRYSNFWIETLFDRQWYGTLSRQDLEDIRKEMGE</sequence>
<dbReference type="InterPro" id="IPR011009">
    <property type="entry name" value="Kinase-like_dom_sf"/>
</dbReference>
<protein>
    <recommendedName>
        <fullName evidence="3">Protein kinase domain-containing protein</fullName>
    </recommendedName>
</protein>
<organism evidence="4 5">
    <name type="scientific">Dactylonectria macrodidyma</name>
    <dbReference type="NCBI Taxonomy" id="307937"/>
    <lineage>
        <taxon>Eukaryota</taxon>
        <taxon>Fungi</taxon>
        <taxon>Dikarya</taxon>
        <taxon>Ascomycota</taxon>
        <taxon>Pezizomycotina</taxon>
        <taxon>Sordariomycetes</taxon>
        <taxon>Hypocreomycetidae</taxon>
        <taxon>Hypocreales</taxon>
        <taxon>Nectriaceae</taxon>
        <taxon>Dactylonectria</taxon>
    </lineage>
</organism>
<comment type="caution">
    <text evidence="4">The sequence shown here is derived from an EMBL/GenBank/DDBJ whole genome shotgun (WGS) entry which is preliminary data.</text>
</comment>
<dbReference type="Gene3D" id="1.10.510.10">
    <property type="entry name" value="Transferase(Phosphotransferase) domain 1"/>
    <property type="match status" value="1"/>
</dbReference>
<evidence type="ECO:0000313" key="5">
    <source>
        <dbReference type="Proteomes" id="UP000738349"/>
    </source>
</evidence>
<dbReference type="SMART" id="SM00248">
    <property type="entry name" value="ANK"/>
    <property type="match status" value="9"/>
</dbReference>
<dbReference type="Gene3D" id="1.25.40.20">
    <property type="entry name" value="Ankyrin repeat-containing domain"/>
    <property type="match status" value="2"/>
</dbReference>
<keyword evidence="2" id="KW-0067">ATP-binding</keyword>
<keyword evidence="1" id="KW-0547">Nucleotide-binding</keyword>
<dbReference type="PROSITE" id="PS50011">
    <property type="entry name" value="PROTEIN_KINASE_DOM"/>
    <property type="match status" value="1"/>
</dbReference>
<gene>
    <name evidence="4" type="ORF">EDB81DRAFT_871254</name>
</gene>
<evidence type="ECO:0000256" key="2">
    <source>
        <dbReference type="ARBA" id="ARBA00022840"/>
    </source>
</evidence>
<dbReference type="SUPFAM" id="SSF56112">
    <property type="entry name" value="Protein kinase-like (PK-like)"/>
    <property type="match status" value="1"/>
</dbReference>
<evidence type="ECO:0000259" key="3">
    <source>
        <dbReference type="PROSITE" id="PS50011"/>
    </source>
</evidence>
<dbReference type="CDD" id="cd00180">
    <property type="entry name" value="PKc"/>
    <property type="match status" value="1"/>
</dbReference>
<dbReference type="Pfam" id="PF12796">
    <property type="entry name" value="Ank_2"/>
    <property type="match status" value="1"/>
</dbReference>
<dbReference type="SMART" id="SM00220">
    <property type="entry name" value="S_TKc"/>
    <property type="match status" value="1"/>
</dbReference>